<evidence type="ECO:0000313" key="1">
    <source>
        <dbReference type="EMBL" id="UYP46508.1"/>
    </source>
</evidence>
<proteinExistence type="predicted"/>
<evidence type="ECO:0008006" key="3">
    <source>
        <dbReference type="Google" id="ProtNLM"/>
    </source>
</evidence>
<dbReference type="EMBL" id="CP104013">
    <property type="protein sequence ID" value="UYP46508.1"/>
    <property type="molecule type" value="Genomic_DNA"/>
</dbReference>
<dbReference type="PANTHER" id="PTHR12994:SF17">
    <property type="entry name" value="LD30995P"/>
    <property type="match status" value="1"/>
</dbReference>
<dbReference type="Proteomes" id="UP001208689">
    <property type="component" value="Chromosome"/>
</dbReference>
<name>A0ABY6HSM1_9ARCH</name>
<sequence length="435" mass="50296">MCDTIVATPKATKEGVMLFGKNSDREADEAQNIDIRERQKYELNSTVKCTYIEIPQVKETNRILLSKPYWMFGAEIGMNEHGVTIGNEALMTRVKPAKTGLTGMDLLRLALERSSNAIEARDVIINLLETYGQGGNCGYRDKLYYMNGFIIADYQQAIVLETVEKNWAWKEIKGVWSISNKISLEHDYDARSEGLITHAINNGWCKSEDDFNFTKNYSNKLITWGAAGKKREQTNRCHLQEKKGRLTIQDLMQMLRFHTNDSNWRPYQGLRMTVCAHAANNLTKHTQTTNSLVSQMSSTNFSGFTTGSANPCMSPFFPIFAPGTTLPSGYKPSGEFYNQEHFWWFAEKIHRQVVLNYLPMMNLLYNPMAKYEREMISEIESENFILDQKEINNYFEKARILIKNWGENIPTNPVLKTPILFRRFWRKYNKLNKID</sequence>
<dbReference type="PANTHER" id="PTHR12994">
    <property type="entry name" value="SECERNIN"/>
    <property type="match status" value="1"/>
</dbReference>
<organism evidence="1 2">
    <name type="scientific">Candidatus Lokiarchaeum ossiferum</name>
    <dbReference type="NCBI Taxonomy" id="2951803"/>
    <lineage>
        <taxon>Archaea</taxon>
        <taxon>Promethearchaeati</taxon>
        <taxon>Promethearchaeota</taxon>
        <taxon>Promethearchaeia</taxon>
        <taxon>Promethearchaeales</taxon>
        <taxon>Promethearchaeaceae</taxon>
        <taxon>Candidatus Lokiarchaeum</taxon>
    </lineage>
</organism>
<accession>A0ABY6HSM1</accession>
<dbReference type="Gene3D" id="3.60.60.10">
    <property type="entry name" value="Penicillin V Acylase, Chain A"/>
    <property type="match status" value="1"/>
</dbReference>
<protein>
    <recommendedName>
        <fullName evidence="3">Membrane dipeptidase</fullName>
    </recommendedName>
</protein>
<reference evidence="1" key="1">
    <citation type="submission" date="2022-09" db="EMBL/GenBank/DDBJ databases">
        <title>Actin cytoskeleton and complex cell architecture in an #Asgard archaeon.</title>
        <authorList>
            <person name="Ponce Toledo R.I."/>
            <person name="Schleper C."/>
            <person name="Rodrigues Oliveira T."/>
            <person name="Wollweber F."/>
            <person name="Xu J."/>
            <person name="Rittmann S."/>
            <person name="Klingl A."/>
            <person name="Pilhofer M."/>
        </authorList>
    </citation>
    <scope>NUCLEOTIDE SEQUENCE</scope>
    <source>
        <strain evidence="1">B-35</strain>
    </source>
</reference>
<keyword evidence="2" id="KW-1185">Reference proteome</keyword>
<gene>
    <name evidence="1" type="ORF">NEF87_002793</name>
</gene>
<dbReference type="InterPro" id="IPR005322">
    <property type="entry name" value="Peptidase_C69"/>
</dbReference>
<evidence type="ECO:0000313" key="2">
    <source>
        <dbReference type="Proteomes" id="UP001208689"/>
    </source>
</evidence>